<gene>
    <name evidence="2" type="ORF">BT93_L0359</name>
</gene>
<dbReference type="AlphaFoldDB" id="A0A8T0CIS3"/>
<dbReference type="EMBL" id="MU099110">
    <property type="protein sequence ID" value="KAF7845849.1"/>
    <property type="molecule type" value="Genomic_DNA"/>
</dbReference>
<reference evidence="2" key="1">
    <citation type="submission" date="2020-05" db="EMBL/GenBank/DDBJ databases">
        <title>WGS assembly of Corymbia citriodora subspecies variegata.</title>
        <authorList>
            <person name="Barry K."/>
            <person name="Hundley H."/>
            <person name="Shu S."/>
            <person name="Jenkins J."/>
            <person name="Grimwood J."/>
            <person name="Baten A."/>
        </authorList>
    </citation>
    <scope>NUCLEOTIDE SEQUENCE</scope>
    <source>
        <strain evidence="2">CV2-018</strain>
    </source>
</reference>
<sequence length="68" mass="7532">MTLFTRVLMQTRRTNPHQPVAASAYPSMKLQKSSTTMTMTATNFPSAPRWTHQTSSEARSTASSSLAR</sequence>
<evidence type="ECO:0000256" key="1">
    <source>
        <dbReference type="SAM" id="MobiDB-lite"/>
    </source>
</evidence>
<organism evidence="2 3">
    <name type="scientific">Corymbia citriodora subsp. variegata</name>
    <dbReference type="NCBI Taxonomy" id="360336"/>
    <lineage>
        <taxon>Eukaryota</taxon>
        <taxon>Viridiplantae</taxon>
        <taxon>Streptophyta</taxon>
        <taxon>Embryophyta</taxon>
        <taxon>Tracheophyta</taxon>
        <taxon>Spermatophyta</taxon>
        <taxon>Magnoliopsida</taxon>
        <taxon>eudicotyledons</taxon>
        <taxon>Gunneridae</taxon>
        <taxon>Pentapetalae</taxon>
        <taxon>rosids</taxon>
        <taxon>malvids</taxon>
        <taxon>Myrtales</taxon>
        <taxon>Myrtaceae</taxon>
        <taxon>Myrtoideae</taxon>
        <taxon>Eucalypteae</taxon>
        <taxon>Corymbia</taxon>
    </lineage>
</organism>
<accession>A0A8T0CIS3</accession>
<dbReference type="Proteomes" id="UP000806378">
    <property type="component" value="Unassembled WGS sequence"/>
</dbReference>
<proteinExistence type="predicted"/>
<dbReference type="Gramene" id="rna-gnl|WGS:JABURB|Cocit.L0359.1">
    <property type="protein sequence ID" value="cds-KAF7845849.1"/>
    <property type="gene ID" value="gene-BT93_L0359"/>
</dbReference>
<protein>
    <submittedName>
        <fullName evidence="2">Uncharacterized protein</fullName>
    </submittedName>
</protein>
<evidence type="ECO:0000313" key="3">
    <source>
        <dbReference type="Proteomes" id="UP000806378"/>
    </source>
</evidence>
<feature type="compositionally biased region" description="Polar residues" evidence="1">
    <location>
        <begin position="34"/>
        <end position="45"/>
    </location>
</feature>
<name>A0A8T0CIS3_CORYI</name>
<keyword evidence="3" id="KW-1185">Reference proteome</keyword>
<comment type="caution">
    <text evidence="2">The sequence shown here is derived from an EMBL/GenBank/DDBJ whole genome shotgun (WGS) entry which is preliminary data.</text>
</comment>
<feature type="region of interest" description="Disordered" evidence="1">
    <location>
        <begin position="34"/>
        <end position="68"/>
    </location>
</feature>
<evidence type="ECO:0000313" key="2">
    <source>
        <dbReference type="EMBL" id="KAF7845849.1"/>
    </source>
</evidence>
<feature type="compositionally biased region" description="Low complexity" evidence="1">
    <location>
        <begin position="54"/>
        <end position="68"/>
    </location>
</feature>